<evidence type="ECO:0000256" key="1">
    <source>
        <dbReference type="SAM" id="Phobius"/>
    </source>
</evidence>
<accession>A0A974S850</accession>
<feature type="transmembrane region" description="Helical" evidence="1">
    <location>
        <begin position="70"/>
        <end position="91"/>
    </location>
</feature>
<dbReference type="AlphaFoldDB" id="A0A974S850"/>
<dbReference type="InterPro" id="IPR042099">
    <property type="entry name" value="ANL_N_sf"/>
</dbReference>
<dbReference type="Pfam" id="PF00501">
    <property type="entry name" value="AMP-binding"/>
    <property type="match status" value="1"/>
</dbReference>
<dbReference type="PANTHER" id="PTHR43767">
    <property type="entry name" value="LONG-CHAIN-FATTY-ACID--COA LIGASE"/>
    <property type="match status" value="1"/>
</dbReference>
<keyword evidence="1" id="KW-1133">Transmembrane helix</keyword>
<organism evidence="3">
    <name type="scientific">Phenylobacterium glaciei</name>
    <dbReference type="NCBI Taxonomy" id="2803784"/>
    <lineage>
        <taxon>Bacteria</taxon>
        <taxon>Pseudomonadati</taxon>
        <taxon>Pseudomonadota</taxon>
        <taxon>Alphaproteobacteria</taxon>
        <taxon>Caulobacterales</taxon>
        <taxon>Caulobacteraceae</taxon>
        <taxon>Phenylobacterium</taxon>
    </lineage>
</organism>
<keyword evidence="1" id="KW-0812">Transmembrane</keyword>
<evidence type="ECO:0000313" key="3">
    <source>
        <dbReference type="EMBL" id="QQZ49203.1"/>
    </source>
</evidence>
<dbReference type="Gene3D" id="3.40.50.12780">
    <property type="entry name" value="N-terminal domain of ligase-like"/>
    <property type="match status" value="1"/>
</dbReference>
<dbReference type="EMBL" id="CP068570">
    <property type="protein sequence ID" value="QQZ49203.1"/>
    <property type="molecule type" value="Genomic_DNA"/>
</dbReference>
<reference evidence="3" key="1">
    <citation type="submission" date="2021-01" db="EMBL/GenBank/DDBJ databases">
        <title>Genome sequence of Phenylobacterium sp. 20VBR1 isolated from a valley glaceir, Ny-Alesund, Svalbard.</title>
        <authorList>
            <person name="Thomas F.A."/>
            <person name="Krishnan K.P."/>
            <person name="Sinha R.K."/>
        </authorList>
    </citation>
    <scope>NUCLEOTIDE SEQUENCE</scope>
    <source>
        <strain evidence="3">20VBR1</strain>
    </source>
</reference>
<evidence type="ECO:0000259" key="2">
    <source>
        <dbReference type="Pfam" id="PF00501"/>
    </source>
</evidence>
<proteinExistence type="predicted"/>
<sequence length="129" mass="14479">MRAFKNAPVNLRALFEAGRSELPFIVYEDERLTFEAAWVASQRLAAAMVADYGVEKGDRVAISMRNYPEWILGFMAATSIGAIAVAMNALWQPHEMEYGLKDSAPSCCWPTRSGWTAWPPARTRPPGWR</sequence>
<name>A0A974S850_9CAUL</name>
<protein>
    <submittedName>
        <fullName evidence="3">AMP-binding protein</fullName>
    </submittedName>
</protein>
<dbReference type="InterPro" id="IPR050237">
    <property type="entry name" value="ATP-dep_AMP-bd_enzyme"/>
</dbReference>
<keyword evidence="1" id="KW-0472">Membrane</keyword>
<dbReference type="PANTHER" id="PTHR43767:SF1">
    <property type="entry name" value="NONRIBOSOMAL PEPTIDE SYNTHASE PES1 (EUROFUNG)-RELATED"/>
    <property type="match status" value="1"/>
</dbReference>
<gene>
    <name evidence="3" type="ORF">JKL49_19030</name>
</gene>
<dbReference type="SUPFAM" id="SSF56801">
    <property type="entry name" value="Acetyl-CoA synthetase-like"/>
    <property type="match status" value="1"/>
</dbReference>
<feature type="domain" description="AMP-dependent synthetase/ligase" evidence="2">
    <location>
        <begin position="20"/>
        <end position="108"/>
    </location>
</feature>
<dbReference type="InterPro" id="IPR000873">
    <property type="entry name" value="AMP-dep_synth/lig_dom"/>
</dbReference>